<evidence type="ECO:0000313" key="7">
    <source>
        <dbReference type="Ensembl" id="ENSMMOP00000007018.1"/>
    </source>
</evidence>
<dbReference type="Ensembl" id="ENSMMOT00000007152.1">
    <property type="protein sequence ID" value="ENSMMOP00000007018.1"/>
    <property type="gene ID" value="ENSMMOG00000005459.1"/>
</dbReference>
<feature type="transmembrane region" description="Helical" evidence="6">
    <location>
        <begin position="119"/>
        <end position="137"/>
    </location>
</feature>
<keyword evidence="4 6" id="KW-0472">Membrane</keyword>
<keyword evidence="2 6" id="KW-0812">Transmembrane</keyword>
<dbReference type="Proteomes" id="UP000261620">
    <property type="component" value="Unplaced"/>
</dbReference>
<reference evidence="7" key="1">
    <citation type="submission" date="2025-08" db="UniProtKB">
        <authorList>
            <consortium name="Ensembl"/>
        </authorList>
    </citation>
    <scope>IDENTIFICATION</scope>
</reference>
<evidence type="ECO:0000256" key="4">
    <source>
        <dbReference type="ARBA" id="ARBA00023136"/>
    </source>
</evidence>
<evidence type="ECO:0000256" key="3">
    <source>
        <dbReference type="ARBA" id="ARBA00022989"/>
    </source>
</evidence>
<feature type="transmembrane region" description="Helical" evidence="6">
    <location>
        <begin position="212"/>
        <end position="235"/>
    </location>
</feature>
<dbReference type="PANTHER" id="PTHR23423">
    <property type="entry name" value="ORGANIC SOLUTE TRANSPORTER-RELATED"/>
    <property type="match status" value="1"/>
</dbReference>
<sequence length="451" mass="51498">RPCVKMSCSCGNWRRWIRPLVVVLYILLLLVVLPVCIWELQKSEASPHKKAWFIAGIFVFMTIPISLWDILQHLVHYTQPDLQKPIIRILWMVPIYSLDSWIALKYPDIAIYVDTCRECYEAFVIYNFMTFLLNYLGNQYPSLVLMLEVQEQQKHLPPLCCCPPWPMGEVLLWRCKLGVLQYTVVRPVTTVIALICQLCDVYDEGNFKSTNAWTYLVIVNNMSQLFAMYCLVLFYRTLREELSPIKPVGKFLCVKMVVFVSFWQAVVIALLVKVGVISDRHLWDWQTVEAVATGLQDFIICVEMFLAAIAHHFSFSYKPYIRESDEISCFESFMAMWDISDVRADISEQVRNVGRTVMGHPRKSYLGDDGNAGERSGLLSSDSQDAIKEAASNPLSPDGQYEGLGTTLTPHSLSAPAGLSLAAWDEEHEARPEERTNQTKEPTEADLTVIT</sequence>
<dbReference type="Pfam" id="PF03619">
    <property type="entry name" value="Solute_trans_a"/>
    <property type="match status" value="1"/>
</dbReference>
<feature type="transmembrane region" description="Helical" evidence="6">
    <location>
        <begin position="290"/>
        <end position="310"/>
    </location>
</feature>
<feature type="compositionally biased region" description="Basic and acidic residues" evidence="5">
    <location>
        <begin position="428"/>
        <end position="443"/>
    </location>
</feature>
<dbReference type="STRING" id="94237.ENSMMOP00000007018"/>
<reference evidence="7" key="2">
    <citation type="submission" date="2025-09" db="UniProtKB">
        <authorList>
            <consortium name="Ensembl"/>
        </authorList>
    </citation>
    <scope>IDENTIFICATION</scope>
</reference>
<evidence type="ECO:0000256" key="2">
    <source>
        <dbReference type="ARBA" id="ARBA00022692"/>
    </source>
</evidence>
<name>A0A3Q3VZD7_MOLML</name>
<dbReference type="SMART" id="SM01417">
    <property type="entry name" value="Solute_trans_a"/>
    <property type="match status" value="1"/>
</dbReference>
<comment type="subcellular location">
    <subcellularLocation>
        <location evidence="1">Membrane</location>
        <topology evidence="1">Multi-pass membrane protein</topology>
    </subcellularLocation>
</comment>
<dbReference type="OMA" id="AHAFVFN"/>
<dbReference type="AlphaFoldDB" id="A0A3Q3VZD7"/>
<feature type="region of interest" description="Disordered" evidence="5">
    <location>
        <begin position="361"/>
        <end position="380"/>
    </location>
</feature>
<evidence type="ECO:0000313" key="8">
    <source>
        <dbReference type="Proteomes" id="UP000261620"/>
    </source>
</evidence>
<feature type="transmembrane region" description="Helical" evidence="6">
    <location>
        <begin position="256"/>
        <end position="278"/>
    </location>
</feature>
<keyword evidence="8" id="KW-1185">Reference proteome</keyword>
<feature type="region of interest" description="Disordered" evidence="5">
    <location>
        <begin position="390"/>
        <end position="451"/>
    </location>
</feature>
<dbReference type="GO" id="GO:0016020">
    <property type="term" value="C:membrane"/>
    <property type="evidence" value="ECO:0007669"/>
    <property type="project" value="UniProtKB-SubCell"/>
</dbReference>
<feature type="transmembrane region" description="Helical" evidence="6">
    <location>
        <begin position="20"/>
        <end position="40"/>
    </location>
</feature>
<feature type="transmembrane region" description="Helical" evidence="6">
    <location>
        <begin position="52"/>
        <end position="71"/>
    </location>
</feature>
<dbReference type="InterPro" id="IPR005178">
    <property type="entry name" value="Ostalpha/TMEM184C"/>
</dbReference>
<organism evidence="7 8">
    <name type="scientific">Mola mola</name>
    <name type="common">Ocean sunfish</name>
    <name type="synonym">Tetraodon mola</name>
    <dbReference type="NCBI Taxonomy" id="94237"/>
    <lineage>
        <taxon>Eukaryota</taxon>
        <taxon>Metazoa</taxon>
        <taxon>Chordata</taxon>
        <taxon>Craniata</taxon>
        <taxon>Vertebrata</taxon>
        <taxon>Euteleostomi</taxon>
        <taxon>Actinopterygii</taxon>
        <taxon>Neopterygii</taxon>
        <taxon>Teleostei</taxon>
        <taxon>Neoteleostei</taxon>
        <taxon>Acanthomorphata</taxon>
        <taxon>Eupercaria</taxon>
        <taxon>Tetraodontiformes</taxon>
        <taxon>Molidae</taxon>
        <taxon>Mola</taxon>
    </lineage>
</organism>
<protein>
    <submittedName>
        <fullName evidence="7">Uncharacterized protein</fullName>
    </submittedName>
</protein>
<evidence type="ECO:0000256" key="5">
    <source>
        <dbReference type="SAM" id="MobiDB-lite"/>
    </source>
</evidence>
<evidence type="ECO:0000256" key="1">
    <source>
        <dbReference type="ARBA" id="ARBA00004141"/>
    </source>
</evidence>
<accession>A0A3Q3VZD7</accession>
<keyword evidence="3 6" id="KW-1133">Transmembrane helix</keyword>
<feature type="compositionally biased region" description="Low complexity" evidence="5">
    <location>
        <begin position="412"/>
        <end position="423"/>
    </location>
</feature>
<proteinExistence type="predicted"/>
<evidence type="ECO:0000256" key="6">
    <source>
        <dbReference type="SAM" id="Phobius"/>
    </source>
</evidence>